<dbReference type="Pfam" id="PF08447">
    <property type="entry name" value="PAS_3"/>
    <property type="match status" value="1"/>
</dbReference>
<keyword evidence="2" id="KW-0472">Membrane</keyword>
<feature type="domain" description="PAS" evidence="3">
    <location>
        <begin position="80"/>
        <end position="152"/>
    </location>
</feature>
<dbReference type="PANTHER" id="PTHR46663:SF3">
    <property type="entry name" value="SLL0267 PROTEIN"/>
    <property type="match status" value="1"/>
</dbReference>
<evidence type="ECO:0000256" key="1">
    <source>
        <dbReference type="SAM" id="Coils"/>
    </source>
</evidence>
<comment type="caution">
    <text evidence="6">The sequence shown here is derived from an EMBL/GenBank/DDBJ whole genome shotgun (WGS) entry which is preliminary data.</text>
</comment>
<dbReference type="InterPro" id="IPR043128">
    <property type="entry name" value="Rev_trsase/Diguanyl_cyclase"/>
</dbReference>
<dbReference type="SMART" id="SM00267">
    <property type="entry name" value="GGDEF"/>
    <property type="match status" value="1"/>
</dbReference>
<feature type="transmembrane region" description="Helical" evidence="2">
    <location>
        <begin position="7"/>
        <end position="26"/>
    </location>
</feature>
<dbReference type="SUPFAM" id="SSF55785">
    <property type="entry name" value="PYP-like sensor domain (PAS domain)"/>
    <property type="match status" value="1"/>
</dbReference>
<dbReference type="AlphaFoldDB" id="A0A7X0HUS9"/>
<keyword evidence="7" id="KW-1185">Reference proteome</keyword>
<evidence type="ECO:0000313" key="7">
    <source>
        <dbReference type="Proteomes" id="UP000531594"/>
    </source>
</evidence>
<proteinExistence type="predicted"/>
<keyword evidence="2" id="KW-0812">Transmembrane</keyword>
<evidence type="ECO:0000259" key="5">
    <source>
        <dbReference type="PROSITE" id="PS50887"/>
    </source>
</evidence>
<dbReference type="PROSITE" id="PS50112">
    <property type="entry name" value="PAS"/>
    <property type="match status" value="1"/>
</dbReference>
<dbReference type="InterPro" id="IPR000700">
    <property type="entry name" value="PAS-assoc_C"/>
</dbReference>
<feature type="coiled-coil region" evidence="1">
    <location>
        <begin position="60"/>
        <end position="87"/>
    </location>
</feature>
<reference evidence="6 7" key="1">
    <citation type="submission" date="2020-08" db="EMBL/GenBank/DDBJ databases">
        <title>Genomic Encyclopedia of Type Strains, Phase IV (KMG-IV): sequencing the most valuable type-strain genomes for metagenomic binning, comparative biology and taxonomic classification.</title>
        <authorList>
            <person name="Goeker M."/>
        </authorList>
    </citation>
    <scope>NUCLEOTIDE SEQUENCE [LARGE SCALE GENOMIC DNA]</scope>
    <source>
        <strain evidence="6 7">DSM 5391</strain>
    </source>
</reference>
<dbReference type="InterPro" id="IPR029787">
    <property type="entry name" value="Nucleotide_cyclase"/>
</dbReference>
<dbReference type="CDD" id="cd00130">
    <property type="entry name" value="PAS"/>
    <property type="match status" value="1"/>
</dbReference>
<dbReference type="Gene3D" id="3.30.70.270">
    <property type="match status" value="1"/>
</dbReference>
<dbReference type="SUPFAM" id="SSF55073">
    <property type="entry name" value="Nucleotide cyclase"/>
    <property type="match status" value="1"/>
</dbReference>
<dbReference type="Gene3D" id="3.30.450.20">
    <property type="entry name" value="PAS domain"/>
    <property type="match status" value="1"/>
</dbReference>
<protein>
    <submittedName>
        <fullName evidence="6">Diguanylate cyclase (GGDEF)-like protein/PAS domain S-box-containing protein</fullName>
    </submittedName>
</protein>
<evidence type="ECO:0000259" key="3">
    <source>
        <dbReference type="PROSITE" id="PS50112"/>
    </source>
</evidence>
<dbReference type="FunFam" id="3.30.70.270:FF:000001">
    <property type="entry name" value="Diguanylate cyclase domain protein"/>
    <property type="match status" value="1"/>
</dbReference>
<keyword evidence="1" id="KW-0175">Coiled coil</keyword>
<name>A0A7X0HUS9_9BACI</name>
<dbReference type="SMART" id="SM00086">
    <property type="entry name" value="PAC"/>
    <property type="match status" value="1"/>
</dbReference>
<feature type="transmembrane region" description="Helical" evidence="2">
    <location>
        <begin position="32"/>
        <end position="50"/>
    </location>
</feature>
<dbReference type="NCBIfam" id="TIGR00254">
    <property type="entry name" value="GGDEF"/>
    <property type="match status" value="1"/>
</dbReference>
<dbReference type="InterPro" id="IPR013655">
    <property type="entry name" value="PAS_fold_3"/>
</dbReference>
<feature type="domain" description="GGDEF" evidence="5">
    <location>
        <begin position="238"/>
        <end position="370"/>
    </location>
</feature>
<evidence type="ECO:0000313" key="6">
    <source>
        <dbReference type="EMBL" id="MBB6447277.1"/>
    </source>
</evidence>
<evidence type="ECO:0000259" key="4">
    <source>
        <dbReference type="PROSITE" id="PS50113"/>
    </source>
</evidence>
<dbReference type="PROSITE" id="PS50887">
    <property type="entry name" value="GGDEF"/>
    <property type="match status" value="1"/>
</dbReference>
<dbReference type="RefSeq" id="WP_184529078.1">
    <property type="nucleotide sequence ID" value="NZ_JACHGK010000019.1"/>
</dbReference>
<dbReference type="SMART" id="SM00091">
    <property type="entry name" value="PAS"/>
    <property type="match status" value="1"/>
</dbReference>
<dbReference type="EMBL" id="JACHGK010000019">
    <property type="protein sequence ID" value="MBB6447277.1"/>
    <property type="molecule type" value="Genomic_DNA"/>
</dbReference>
<organism evidence="6 7">
    <name type="scientific">Bacillus benzoevorans</name>
    <dbReference type="NCBI Taxonomy" id="1456"/>
    <lineage>
        <taxon>Bacteria</taxon>
        <taxon>Bacillati</taxon>
        <taxon>Bacillota</taxon>
        <taxon>Bacilli</taxon>
        <taxon>Bacillales</taxon>
        <taxon>Bacillaceae</taxon>
        <taxon>Bacillus</taxon>
    </lineage>
</organism>
<dbReference type="CDD" id="cd01949">
    <property type="entry name" value="GGDEF"/>
    <property type="match status" value="1"/>
</dbReference>
<dbReference type="InterPro" id="IPR000160">
    <property type="entry name" value="GGDEF_dom"/>
</dbReference>
<accession>A0A7X0HUS9</accession>
<sequence length="378" mass="43873">MSYKGRFITFFIVLIINLCYMAFYYIRDGHVSWFEFLGLPAMLLLAWYFGKQYDLSQYYLKKYLQQQKELEASYVELQQSKNELLSLFENSNAFLWSVDLATREVIVSKGIENMVGCIQEDFHNYFEFWASFFYPDDMDIVEHQYNELLSAKPSRCQIRIFTNNGEVKWVEIHGNPLLDSSGKVVKLTGVAYDITERKQLEDQMKHIAYHDHLTGLPNRYLLNDYLQRYLAFCKRNNTNLAVMFLDLDNFKMINDRFGHDVGDALLQQAGKRLTDSVREEDVSARLGGDEFIILLNDVDKEQAKGIAERLIMAFNKPFLINDQTCTISTSIGISLYPQDTQDGELLIQLADTAMYSAKKLGKNMYCFYQDALDSESAL</sequence>
<gene>
    <name evidence="6" type="ORF">HNR53_003957</name>
</gene>
<dbReference type="PROSITE" id="PS50113">
    <property type="entry name" value="PAC"/>
    <property type="match status" value="1"/>
</dbReference>
<dbReference type="Pfam" id="PF00990">
    <property type="entry name" value="GGDEF"/>
    <property type="match status" value="1"/>
</dbReference>
<dbReference type="InterPro" id="IPR000014">
    <property type="entry name" value="PAS"/>
</dbReference>
<dbReference type="InterPro" id="IPR035965">
    <property type="entry name" value="PAS-like_dom_sf"/>
</dbReference>
<dbReference type="PANTHER" id="PTHR46663">
    <property type="entry name" value="DIGUANYLATE CYCLASE DGCT-RELATED"/>
    <property type="match status" value="1"/>
</dbReference>
<dbReference type="Proteomes" id="UP000531594">
    <property type="component" value="Unassembled WGS sequence"/>
</dbReference>
<evidence type="ECO:0000256" key="2">
    <source>
        <dbReference type="SAM" id="Phobius"/>
    </source>
</evidence>
<dbReference type="NCBIfam" id="TIGR00229">
    <property type="entry name" value="sensory_box"/>
    <property type="match status" value="1"/>
</dbReference>
<dbReference type="InterPro" id="IPR001610">
    <property type="entry name" value="PAC"/>
</dbReference>
<feature type="domain" description="PAC" evidence="4">
    <location>
        <begin position="154"/>
        <end position="206"/>
    </location>
</feature>
<keyword evidence="2" id="KW-1133">Transmembrane helix</keyword>
<dbReference type="InterPro" id="IPR052163">
    <property type="entry name" value="DGC-Regulatory_Protein"/>
</dbReference>